<feature type="compositionally biased region" description="Basic and acidic residues" evidence="3">
    <location>
        <begin position="223"/>
        <end position="235"/>
    </location>
</feature>
<gene>
    <name evidence="5" type="ORF">PIBRA_LOCUS7029</name>
</gene>
<dbReference type="Gene3D" id="3.30.70.330">
    <property type="match status" value="1"/>
</dbReference>
<dbReference type="CDD" id="cd00590">
    <property type="entry name" value="RRM_SF"/>
    <property type="match status" value="1"/>
</dbReference>
<dbReference type="PROSITE" id="PS50102">
    <property type="entry name" value="RRM"/>
    <property type="match status" value="1"/>
</dbReference>
<dbReference type="InterPro" id="IPR000504">
    <property type="entry name" value="RRM_dom"/>
</dbReference>
<dbReference type="SMART" id="SM00360">
    <property type="entry name" value="RRM"/>
    <property type="match status" value="1"/>
</dbReference>
<feature type="region of interest" description="Disordered" evidence="3">
    <location>
        <begin position="415"/>
        <end position="474"/>
    </location>
</feature>
<feature type="region of interest" description="Disordered" evidence="3">
    <location>
        <begin position="138"/>
        <end position="162"/>
    </location>
</feature>
<evidence type="ECO:0000259" key="4">
    <source>
        <dbReference type="PROSITE" id="PS50102"/>
    </source>
</evidence>
<accession>A0A9P0XD29</accession>
<dbReference type="InterPro" id="IPR012677">
    <property type="entry name" value="Nucleotide-bd_a/b_plait_sf"/>
</dbReference>
<dbReference type="Pfam" id="PF00076">
    <property type="entry name" value="RRM_1"/>
    <property type="match status" value="1"/>
</dbReference>
<evidence type="ECO:0000313" key="5">
    <source>
        <dbReference type="EMBL" id="CAH4030374.1"/>
    </source>
</evidence>
<keyword evidence="1 2" id="KW-0694">RNA-binding</keyword>
<dbReference type="InterPro" id="IPR035979">
    <property type="entry name" value="RBD_domain_sf"/>
</dbReference>
<dbReference type="AlphaFoldDB" id="A0A9P0XD29"/>
<feature type="domain" description="RRM" evidence="4">
    <location>
        <begin position="5"/>
        <end position="85"/>
    </location>
</feature>
<organism evidence="5 6">
    <name type="scientific">Pieris brassicae</name>
    <name type="common">White butterfly</name>
    <name type="synonym">Large white butterfly</name>
    <dbReference type="NCBI Taxonomy" id="7116"/>
    <lineage>
        <taxon>Eukaryota</taxon>
        <taxon>Metazoa</taxon>
        <taxon>Ecdysozoa</taxon>
        <taxon>Arthropoda</taxon>
        <taxon>Hexapoda</taxon>
        <taxon>Insecta</taxon>
        <taxon>Pterygota</taxon>
        <taxon>Neoptera</taxon>
        <taxon>Endopterygota</taxon>
        <taxon>Lepidoptera</taxon>
        <taxon>Glossata</taxon>
        <taxon>Ditrysia</taxon>
        <taxon>Papilionoidea</taxon>
        <taxon>Pieridae</taxon>
        <taxon>Pierinae</taxon>
        <taxon>Pieris</taxon>
    </lineage>
</organism>
<dbReference type="PANTHER" id="PTHR48029:SF1">
    <property type="entry name" value="NUCLEOLAR PROTEIN 8"/>
    <property type="match status" value="1"/>
</dbReference>
<dbReference type="GO" id="GO:0003723">
    <property type="term" value="F:RNA binding"/>
    <property type="evidence" value="ECO:0007669"/>
    <property type="project" value="UniProtKB-UniRule"/>
</dbReference>
<evidence type="ECO:0000256" key="1">
    <source>
        <dbReference type="ARBA" id="ARBA00022884"/>
    </source>
</evidence>
<dbReference type="PANTHER" id="PTHR48029">
    <property type="entry name" value="NUCLEOLAR PROTEIN 8"/>
    <property type="match status" value="1"/>
</dbReference>
<proteinExistence type="predicted"/>
<feature type="region of interest" description="Disordered" evidence="3">
    <location>
        <begin position="219"/>
        <end position="242"/>
    </location>
</feature>
<protein>
    <recommendedName>
        <fullName evidence="4">RRM domain-containing protein</fullName>
    </recommendedName>
</protein>
<dbReference type="EMBL" id="CALOZG010000010">
    <property type="protein sequence ID" value="CAH4030374.1"/>
    <property type="molecule type" value="Genomic_DNA"/>
</dbReference>
<evidence type="ECO:0000313" key="6">
    <source>
        <dbReference type="Proteomes" id="UP001152562"/>
    </source>
</evidence>
<keyword evidence="6" id="KW-1185">Reference proteome</keyword>
<sequence length="553" mass="64803">MDSNFRMFIGNLPENSSEKDLSSTFSSFGEIVNIDIKYKPDAESDKKKFAFVTLFTSEYKVEACLKHFANELFLGRQLYVTRARESFLERLQREREQAQQKDTPKLVESNFSTKKGFEVSRNNKRKFINDIDFKDKTDGNGRTDFNSEPQHKTNNYQNNDYSGNVDVKISQFVKKQESEAKRLESMKRKRQEFKEKKMMIKTGLIGIDKPTNKKIFFSDNDDVSERSNSKRKPDLFEGDGSGDEINFEIKEQFEGRKGQKVLELQSKYKTDKRFVLDERFAEESNEEDDNIENIELNQADEKATQLNILQNVLGVPIKTKHHDPSNKVKTKIGMLRFNPLQPEHAKFFAPIEPKQDNKKYKKKKSKDNELQEPVPVLMEIEKVEVSKEQFYEVSDVLKESITQPTAFSLRSLFSKGENNDEEPQEQEPQSIPIGKKMDKKVKNPLDIGEKNPFVYDSSDSEDEETKIQEPVQTENPEVQAVWRENLFFTKFDNRLKDGLEFFNTSIQGSIHKERRQLKSVMKKRLYNKERKNKMFQKKIGGRKKTMKMTYRKN</sequence>
<feature type="compositionally biased region" description="Polar residues" evidence="3">
    <location>
        <begin position="143"/>
        <end position="162"/>
    </location>
</feature>
<reference evidence="5" key="1">
    <citation type="submission" date="2022-05" db="EMBL/GenBank/DDBJ databases">
        <authorList>
            <person name="Okamura Y."/>
        </authorList>
    </citation>
    <scope>NUCLEOTIDE SEQUENCE</scope>
</reference>
<comment type="caution">
    <text evidence="5">The sequence shown here is derived from an EMBL/GenBank/DDBJ whole genome shotgun (WGS) entry which is preliminary data.</text>
</comment>
<evidence type="ECO:0000256" key="2">
    <source>
        <dbReference type="PROSITE-ProRule" id="PRU00176"/>
    </source>
</evidence>
<name>A0A9P0XD29_PIEBR</name>
<dbReference type="SUPFAM" id="SSF54928">
    <property type="entry name" value="RNA-binding domain, RBD"/>
    <property type="match status" value="1"/>
</dbReference>
<evidence type="ECO:0000256" key="3">
    <source>
        <dbReference type="SAM" id="MobiDB-lite"/>
    </source>
</evidence>
<dbReference type="Proteomes" id="UP001152562">
    <property type="component" value="Unassembled WGS sequence"/>
</dbReference>
<feature type="compositionally biased region" description="Basic and acidic residues" evidence="3">
    <location>
        <begin position="440"/>
        <end position="449"/>
    </location>
</feature>